<keyword evidence="6 8" id="KW-0472">Membrane</keyword>
<dbReference type="RefSeq" id="WP_053028597.1">
    <property type="nucleotide sequence ID" value="NZ_CUEE01000001.1"/>
</dbReference>
<keyword evidence="2" id="KW-0813">Transport</keyword>
<comment type="subcellular location">
    <subcellularLocation>
        <location evidence="1 7">Cell membrane</location>
        <topology evidence="1 7">Multi-pass membrane protein</topology>
    </subcellularLocation>
</comment>
<keyword evidence="4 7" id="KW-0812">Transmembrane</keyword>
<dbReference type="PANTHER" id="PTHR30561">
    <property type="entry name" value="SMR FAMILY PROTON-DEPENDENT DRUG EFFLUX TRANSPORTER SUGE"/>
    <property type="match status" value="1"/>
</dbReference>
<evidence type="ECO:0000256" key="6">
    <source>
        <dbReference type="ARBA" id="ARBA00023136"/>
    </source>
</evidence>
<evidence type="ECO:0000313" key="9">
    <source>
        <dbReference type="EMBL" id="NUI81254.1"/>
    </source>
</evidence>
<comment type="caution">
    <text evidence="9">The sequence shown here is derived from an EMBL/GenBank/DDBJ whole genome shotgun (WGS) entry which is preliminary data.</text>
</comment>
<dbReference type="SUPFAM" id="SSF103481">
    <property type="entry name" value="Multidrug resistance efflux transporter EmrE"/>
    <property type="match status" value="1"/>
</dbReference>
<keyword evidence="5 8" id="KW-1133">Transmembrane helix</keyword>
<evidence type="ECO:0000256" key="8">
    <source>
        <dbReference type="SAM" id="Phobius"/>
    </source>
</evidence>
<evidence type="ECO:0000256" key="5">
    <source>
        <dbReference type="ARBA" id="ARBA00022989"/>
    </source>
</evidence>
<evidence type="ECO:0000256" key="4">
    <source>
        <dbReference type="ARBA" id="ARBA00022692"/>
    </source>
</evidence>
<keyword evidence="10" id="KW-1185">Reference proteome</keyword>
<dbReference type="InterPro" id="IPR037185">
    <property type="entry name" value="EmrE-like"/>
</dbReference>
<dbReference type="PANTHER" id="PTHR30561:SF0">
    <property type="entry name" value="GUANIDINIUM EXPORTER"/>
    <property type="match status" value="1"/>
</dbReference>
<dbReference type="EMBL" id="JABVEG010000001">
    <property type="protein sequence ID" value="NUI81254.1"/>
    <property type="molecule type" value="Genomic_DNA"/>
</dbReference>
<feature type="transmembrane region" description="Helical" evidence="8">
    <location>
        <begin position="6"/>
        <end position="24"/>
    </location>
</feature>
<protein>
    <submittedName>
        <fullName evidence="9">Multidrug efflux SMR transporter</fullName>
    </submittedName>
</protein>
<feature type="transmembrane region" description="Helical" evidence="8">
    <location>
        <begin position="31"/>
        <end position="53"/>
    </location>
</feature>
<keyword evidence="3" id="KW-1003">Cell membrane</keyword>
<reference evidence="9 10" key="1">
    <citation type="submission" date="2020-06" db="EMBL/GenBank/DDBJ databases">
        <title>Staphylococcus borealis sp. nov. -A novel member of the Staphylococcaceae family isolated from skin and blood in humans.</title>
        <authorList>
            <person name="Pain M."/>
            <person name="Wolden R."/>
            <person name="Jaen-Luchoro D."/>
            <person name="Salva-Serra F."/>
            <person name="Iglesias B.P."/>
            <person name="Karlsson R."/>
            <person name="Klingenberg C."/>
            <person name="Cavanagh J.P."/>
        </authorList>
    </citation>
    <scope>NUCLEOTIDE SEQUENCE [LARGE SCALE GENOMIC DNA]</scope>
    <source>
        <strain evidence="9 10">58-22</strain>
    </source>
</reference>
<dbReference type="Gene3D" id="1.10.3730.20">
    <property type="match status" value="1"/>
</dbReference>
<comment type="similarity">
    <text evidence="7">Belongs to the drug/metabolite transporter (DMT) superfamily. Small multidrug resistance (SMR) (TC 2.A.7.1) family.</text>
</comment>
<dbReference type="InterPro" id="IPR000390">
    <property type="entry name" value="Small_drug/metabolite_transptr"/>
</dbReference>
<dbReference type="InterPro" id="IPR045324">
    <property type="entry name" value="Small_multidrug_res"/>
</dbReference>
<dbReference type="Proteomes" id="UP000610527">
    <property type="component" value="Unassembled WGS sequence"/>
</dbReference>
<evidence type="ECO:0000256" key="7">
    <source>
        <dbReference type="RuleBase" id="RU003942"/>
    </source>
</evidence>
<evidence type="ECO:0000256" key="3">
    <source>
        <dbReference type="ARBA" id="ARBA00022475"/>
    </source>
</evidence>
<name>A0ABX2LIF9_9STAP</name>
<feature type="transmembrane region" description="Helical" evidence="8">
    <location>
        <begin position="59"/>
        <end position="78"/>
    </location>
</feature>
<evidence type="ECO:0000256" key="1">
    <source>
        <dbReference type="ARBA" id="ARBA00004651"/>
    </source>
</evidence>
<gene>
    <name evidence="9" type="ORF">HUN84_00570</name>
</gene>
<sequence>MSWLYLLIAGLLEVLGVIWLNQFARSKQKIYIILMAVTFIFSFSTLKLAMATIPMGTAYAIWTGIGTAGGAIVGMIFYRESTHFSRIFFIFLILFSVIGLKIIQ</sequence>
<feature type="transmembrane region" description="Helical" evidence="8">
    <location>
        <begin position="85"/>
        <end position="103"/>
    </location>
</feature>
<dbReference type="Pfam" id="PF00893">
    <property type="entry name" value="Multi_Drug_Res"/>
    <property type="match status" value="1"/>
</dbReference>
<evidence type="ECO:0000313" key="10">
    <source>
        <dbReference type="Proteomes" id="UP000610527"/>
    </source>
</evidence>
<organism evidence="9 10">
    <name type="scientific">Staphylococcus borealis</name>
    <dbReference type="NCBI Taxonomy" id="2742203"/>
    <lineage>
        <taxon>Bacteria</taxon>
        <taxon>Bacillati</taxon>
        <taxon>Bacillota</taxon>
        <taxon>Bacilli</taxon>
        <taxon>Bacillales</taxon>
        <taxon>Staphylococcaceae</taxon>
        <taxon>Staphylococcus</taxon>
    </lineage>
</organism>
<proteinExistence type="inferred from homology"/>
<evidence type="ECO:0000256" key="2">
    <source>
        <dbReference type="ARBA" id="ARBA00022448"/>
    </source>
</evidence>
<accession>A0ABX2LIF9</accession>
<dbReference type="GeneID" id="74185087"/>